<evidence type="ECO:0000313" key="3">
    <source>
        <dbReference type="Proteomes" id="UP001346869"/>
    </source>
</evidence>
<keyword evidence="3" id="KW-1185">Reference proteome</keyword>
<accession>A0AAN7WT58</accession>
<organism evidence="2 3">
    <name type="scientific">Eleginops maclovinus</name>
    <name type="common">Patagonian blennie</name>
    <name type="synonym">Eleginus maclovinus</name>
    <dbReference type="NCBI Taxonomy" id="56733"/>
    <lineage>
        <taxon>Eukaryota</taxon>
        <taxon>Metazoa</taxon>
        <taxon>Chordata</taxon>
        <taxon>Craniata</taxon>
        <taxon>Vertebrata</taxon>
        <taxon>Euteleostomi</taxon>
        <taxon>Actinopterygii</taxon>
        <taxon>Neopterygii</taxon>
        <taxon>Teleostei</taxon>
        <taxon>Neoteleostei</taxon>
        <taxon>Acanthomorphata</taxon>
        <taxon>Eupercaria</taxon>
        <taxon>Perciformes</taxon>
        <taxon>Notothenioidei</taxon>
        <taxon>Eleginopidae</taxon>
        <taxon>Eleginops</taxon>
    </lineage>
</organism>
<feature type="region of interest" description="Disordered" evidence="1">
    <location>
        <begin position="1"/>
        <end position="76"/>
    </location>
</feature>
<dbReference type="Proteomes" id="UP001346869">
    <property type="component" value="Unassembled WGS sequence"/>
</dbReference>
<evidence type="ECO:0000256" key="1">
    <source>
        <dbReference type="SAM" id="MobiDB-lite"/>
    </source>
</evidence>
<evidence type="ECO:0000313" key="2">
    <source>
        <dbReference type="EMBL" id="KAK5848049.1"/>
    </source>
</evidence>
<reference evidence="2 3" key="2">
    <citation type="journal article" date="2023" name="Mol. Biol. Evol.">
        <title>Genomics of Secondarily Temperate Adaptation in the Only Non-Antarctic Icefish.</title>
        <authorList>
            <person name="Rivera-Colon A.G."/>
            <person name="Rayamajhi N."/>
            <person name="Minhas B.F."/>
            <person name="Madrigal G."/>
            <person name="Bilyk K.T."/>
            <person name="Yoon V."/>
            <person name="Hune M."/>
            <person name="Gregory S."/>
            <person name="Cheng C.H.C."/>
            <person name="Catchen J.M."/>
        </authorList>
    </citation>
    <scope>NUCLEOTIDE SEQUENCE [LARGE SCALE GENOMIC DNA]</scope>
    <source>
        <strain evidence="2">JMC-PN-2008</strain>
    </source>
</reference>
<dbReference type="AlphaFoldDB" id="A0AAN7WT58"/>
<reference evidence="2 3" key="1">
    <citation type="journal article" date="2023" name="Genes (Basel)">
        <title>Chromosome-Level Genome Assembly and Circadian Gene Repertoire of the Patagonia Blennie Eleginops maclovinus-The Closest Ancestral Proxy of Antarctic Cryonotothenioids.</title>
        <authorList>
            <person name="Cheng C.C."/>
            <person name="Rivera-Colon A.G."/>
            <person name="Minhas B.F."/>
            <person name="Wilson L."/>
            <person name="Rayamajhi N."/>
            <person name="Vargas-Chacoff L."/>
            <person name="Catchen J.M."/>
        </authorList>
    </citation>
    <scope>NUCLEOTIDE SEQUENCE [LARGE SCALE GENOMIC DNA]</scope>
    <source>
        <strain evidence="2">JMC-PN-2008</strain>
    </source>
</reference>
<protein>
    <submittedName>
        <fullName evidence="2">Uncharacterized protein</fullName>
    </submittedName>
</protein>
<proteinExistence type="predicted"/>
<dbReference type="EMBL" id="JAUZQC010000025">
    <property type="protein sequence ID" value="KAK5848049.1"/>
    <property type="molecule type" value="Genomic_DNA"/>
</dbReference>
<comment type="caution">
    <text evidence="2">The sequence shown here is derived from an EMBL/GenBank/DDBJ whole genome shotgun (WGS) entry which is preliminary data.</text>
</comment>
<feature type="compositionally biased region" description="Pro residues" evidence="1">
    <location>
        <begin position="30"/>
        <end position="39"/>
    </location>
</feature>
<name>A0AAN7WT58_ELEMC</name>
<sequence>MLTASETPGRTGGCVAATLPSDPSLRSIPPQRPFSPQYPSPATLPFAVSLPSDPSLRTAPPHDPSAVSLRSARRRC</sequence>
<gene>
    <name evidence="2" type="ORF">PBY51_005702</name>
</gene>